<accession>A0A481Z8Q3</accession>
<proteinExistence type="predicted"/>
<name>A0A481Z8Q3_9VIRU</name>
<dbReference type="EMBL" id="MK500566">
    <property type="protein sequence ID" value="QBK91976.1"/>
    <property type="molecule type" value="Genomic_DNA"/>
</dbReference>
<sequence>MEILERIRSEEDAIERLRKEIAERKSTLTMYEKEFSEEACEDFSLVKEIFEKYGPAPKLEPPSYAVYITVMHAINYFLPPDVWEKMRFLFPLKGAYKGKPGDCVLGGHVKFTREEKMILHQCKIDWRHAYIGNPYGH</sequence>
<protein>
    <submittedName>
        <fullName evidence="2">Uncharacterized protein</fullName>
    </submittedName>
</protein>
<feature type="coiled-coil region" evidence="1">
    <location>
        <begin position="4"/>
        <end position="34"/>
    </location>
</feature>
<evidence type="ECO:0000313" key="2">
    <source>
        <dbReference type="EMBL" id="QBK91976.1"/>
    </source>
</evidence>
<keyword evidence="1" id="KW-0175">Coiled coil</keyword>
<reference evidence="2" key="1">
    <citation type="journal article" date="2019" name="MBio">
        <title>Virus Genomes from Deep Sea Sediments Expand the Ocean Megavirome and Support Independent Origins of Viral Gigantism.</title>
        <authorList>
            <person name="Backstrom D."/>
            <person name="Yutin N."/>
            <person name="Jorgensen S.L."/>
            <person name="Dharamshi J."/>
            <person name="Homa F."/>
            <person name="Zaremba-Niedwiedzka K."/>
            <person name="Spang A."/>
            <person name="Wolf Y.I."/>
            <person name="Koonin E.V."/>
            <person name="Ettema T.J."/>
        </authorList>
    </citation>
    <scope>NUCLEOTIDE SEQUENCE</scope>
</reference>
<evidence type="ECO:0000256" key="1">
    <source>
        <dbReference type="SAM" id="Coils"/>
    </source>
</evidence>
<gene>
    <name evidence="2" type="ORF">LCPAC304_03190</name>
</gene>
<organism evidence="2">
    <name type="scientific">Pithovirus LCPAC304</name>
    <dbReference type="NCBI Taxonomy" id="2506594"/>
    <lineage>
        <taxon>Viruses</taxon>
        <taxon>Pithoviruses</taxon>
    </lineage>
</organism>